<gene>
    <name evidence="2" type="ORF">HOO65_050020</name>
</gene>
<dbReference type="EMBL" id="JABSNW010000005">
    <property type="protein sequence ID" value="KAL2886899.1"/>
    <property type="molecule type" value="Genomic_DNA"/>
</dbReference>
<evidence type="ECO:0000256" key="1">
    <source>
        <dbReference type="SAM" id="SignalP"/>
    </source>
</evidence>
<dbReference type="RefSeq" id="XP_070858079.1">
    <property type="nucleotide sequence ID" value="XM_071000765.1"/>
</dbReference>
<reference evidence="2 3" key="1">
    <citation type="submission" date="2020-05" db="EMBL/GenBank/DDBJ databases">
        <title>Ceratocystis lukuohia genome.</title>
        <authorList>
            <person name="Harrington T.C."/>
            <person name="Kim K."/>
            <person name="Mayers C.G."/>
        </authorList>
    </citation>
    <scope>NUCLEOTIDE SEQUENCE [LARGE SCALE GENOMIC DNA]</scope>
    <source>
        <strain evidence="2 3">C4212</strain>
    </source>
</reference>
<accession>A0ABR4MF50</accession>
<proteinExistence type="predicted"/>
<name>A0ABR4MF50_9PEZI</name>
<dbReference type="Proteomes" id="UP001610728">
    <property type="component" value="Unassembled WGS sequence"/>
</dbReference>
<keyword evidence="3" id="KW-1185">Reference proteome</keyword>
<feature type="chain" id="PRO_5046421502" evidence="1">
    <location>
        <begin position="24"/>
        <end position="189"/>
    </location>
</feature>
<comment type="caution">
    <text evidence="2">The sequence shown here is derived from an EMBL/GenBank/DDBJ whole genome shotgun (WGS) entry which is preliminary data.</text>
</comment>
<keyword evidence="1" id="KW-0732">Signal</keyword>
<evidence type="ECO:0000313" key="3">
    <source>
        <dbReference type="Proteomes" id="UP001610728"/>
    </source>
</evidence>
<organism evidence="2 3">
    <name type="scientific">Ceratocystis lukuohia</name>
    <dbReference type="NCBI Taxonomy" id="2019550"/>
    <lineage>
        <taxon>Eukaryota</taxon>
        <taxon>Fungi</taxon>
        <taxon>Dikarya</taxon>
        <taxon>Ascomycota</taxon>
        <taxon>Pezizomycotina</taxon>
        <taxon>Sordariomycetes</taxon>
        <taxon>Hypocreomycetidae</taxon>
        <taxon>Microascales</taxon>
        <taxon>Ceratocystidaceae</taxon>
        <taxon>Ceratocystis</taxon>
    </lineage>
</organism>
<protein>
    <submittedName>
        <fullName evidence="2">Uncharacterized protein</fullName>
    </submittedName>
</protein>
<evidence type="ECO:0000313" key="2">
    <source>
        <dbReference type="EMBL" id="KAL2886899.1"/>
    </source>
</evidence>
<sequence>MLWFSKCAQPVFMAALFSTQVLAGDRKVPRPSDLGLQIPDHGNYHWREVRTSEGFVTEVYVSKESKFIEVDYVLNPTNTFKSYEALLSIWEDQSQLTVGDLEQIMHNRVVGSDVNIIDEALTALGHNPFDDNTIYGIDISRDSSTHAGIWNSLTKASFAKDAIEMCTQFQDMSNRYVKSFEIGKDPESN</sequence>
<dbReference type="GeneID" id="98118632"/>
<feature type="signal peptide" evidence="1">
    <location>
        <begin position="1"/>
        <end position="23"/>
    </location>
</feature>